<dbReference type="InterPro" id="IPR001763">
    <property type="entry name" value="Rhodanese-like_dom"/>
</dbReference>
<evidence type="ECO:0000313" key="2">
    <source>
        <dbReference type="EMBL" id="CAL5220199.1"/>
    </source>
</evidence>
<keyword evidence="3" id="KW-1185">Reference proteome</keyword>
<dbReference type="SMART" id="SM00450">
    <property type="entry name" value="RHOD"/>
    <property type="match status" value="1"/>
</dbReference>
<dbReference type="SUPFAM" id="SSF52821">
    <property type="entry name" value="Rhodanese/Cell cycle control phosphatase"/>
    <property type="match status" value="1"/>
</dbReference>
<gene>
    <name evidence="2" type="primary">g2172</name>
    <name evidence="2" type="ORF">VP750_LOCUS1858</name>
</gene>
<name>A0ABP1FLY5_9CHLO</name>
<dbReference type="PROSITE" id="PS50206">
    <property type="entry name" value="RHODANESE_3"/>
    <property type="match status" value="1"/>
</dbReference>
<evidence type="ECO:0000313" key="3">
    <source>
        <dbReference type="Proteomes" id="UP001497392"/>
    </source>
</evidence>
<dbReference type="InterPro" id="IPR036873">
    <property type="entry name" value="Rhodanese-like_dom_sf"/>
</dbReference>
<dbReference type="PANTHER" id="PTHR44920">
    <property type="entry name" value="RHODANESE-LIKE DOMAIN-CONTAINING PROTEIN 14, CHLOROPLASTIC-RELATED"/>
    <property type="match status" value="1"/>
</dbReference>
<proteinExistence type="predicted"/>
<protein>
    <submittedName>
        <fullName evidence="2">G2172 protein</fullName>
    </submittedName>
</protein>
<organism evidence="2 3">
    <name type="scientific">Coccomyxa viridis</name>
    <dbReference type="NCBI Taxonomy" id="1274662"/>
    <lineage>
        <taxon>Eukaryota</taxon>
        <taxon>Viridiplantae</taxon>
        <taxon>Chlorophyta</taxon>
        <taxon>core chlorophytes</taxon>
        <taxon>Trebouxiophyceae</taxon>
        <taxon>Trebouxiophyceae incertae sedis</taxon>
        <taxon>Coccomyxaceae</taxon>
        <taxon>Coccomyxa</taxon>
    </lineage>
</organism>
<comment type="caution">
    <text evidence="2">The sequence shown here is derived from an EMBL/GenBank/DDBJ whole genome shotgun (WGS) entry which is preliminary data.</text>
</comment>
<dbReference type="Gene3D" id="3.40.250.10">
    <property type="entry name" value="Rhodanese-like domain"/>
    <property type="match status" value="1"/>
</dbReference>
<sequence length="161" mass="17496">MREQLRARKVKMTSAQELLFAKEKGVPIIDIRPPDEFDAAHIPGSINIPLYRPITGWGTRSVLRRAGFAFFGIFNGTELNPDFFLDIVAAVSKDLGAVLLCNIGGKLDVTDTNPAGTQSRSLIAAYEITKLDITNGAIGVLKGGFGEWQRTGRPVERPAGK</sequence>
<evidence type="ECO:0000259" key="1">
    <source>
        <dbReference type="PROSITE" id="PS50206"/>
    </source>
</evidence>
<feature type="domain" description="Rhodanese" evidence="1">
    <location>
        <begin position="22"/>
        <end position="157"/>
    </location>
</feature>
<dbReference type="CDD" id="cd00158">
    <property type="entry name" value="RHOD"/>
    <property type="match status" value="1"/>
</dbReference>
<accession>A0ABP1FLY5</accession>
<dbReference type="PANTHER" id="PTHR44920:SF2">
    <property type="entry name" value="RHODANESE DOMAIN-CONTAINING PROTEIN"/>
    <property type="match status" value="1"/>
</dbReference>
<dbReference type="Pfam" id="PF00581">
    <property type="entry name" value="Rhodanese"/>
    <property type="match status" value="1"/>
</dbReference>
<dbReference type="EMBL" id="CAXHTA020000003">
    <property type="protein sequence ID" value="CAL5220199.1"/>
    <property type="molecule type" value="Genomic_DNA"/>
</dbReference>
<reference evidence="2 3" key="1">
    <citation type="submission" date="2024-06" db="EMBL/GenBank/DDBJ databases">
        <authorList>
            <person name="Kraege A."/>
            <person name="Thomma B."/>
        </authorList>
    </citation>
    <scope>NUCLEOTIDE SEQUENCE [LARGE SCALE GENOMIC DNA]</scope>
</reference>
<dbReference type="InterPro" id="IPR043186">
    <property type="entry name" value="Str14"/>
</dbReference>
<dbReference type="Proteomes" id="UP001497392">
    <property type="component" value="Unassembled WGS sequence"/>
</dbReference>